<dbReference type="AlphaFoldDB" id="A0A1I3MP24"/>
<dbReference type="GeneID" id="98663562"/>
<dbReference type="RefSeq" id="WP_066602958.1">
    <property type="nucleotide sequence ID" value="NZ_FORY01000001.1"/>
</dbReference>
<dbReference type="InterPro" id="IPR041657">
    <property type="entry name" value="HTH_17"/>
</dbReference>
<accession>A0A1I3MP24</accession>
<reference evidence="2 3" key="1">
    <citation type="submission" date="2016-10" db="EMBL/GenBank/DDBJ databases">
        <authorList>
            <person name="de Groot N.N."/>
        </authorList>
    </citation>
    <scope>NUCLEOTIDE SEQUENCE [LARGE SCALE GENOMIC DNA]</scope>
    <source>
        <strain evidence="2 3">CGMCC 1.8891</strain>
    </source>
</reference>
<sequence length="154" mass="17152">MMMQAKEAFAERLPDQVEIDNADSLRRILASQVNGDEAVELSLALGEKQIEPVTLAPALAASLMELLRLVSSGRGFRMIPVDAELTTQQAADLLNVSRPHLVKLLEEGEIAFFKTGRHRRVKAADLFEYKKKRDTDRSEALSDLAAMDMENDLL</sequence>
<evidence type="ECO:0000313" key="2">
    <source>
        <dbReference type="EMBL" id="SFI98692.1"/>
    </source>
</evidence>
<dbReference type="STRING" id="576117.SAMN04488138_10186"/>
<dbReference type="Proteomes" id="UP000183299">
    <property type="component" value="Unassembled WGS sequence"/>
</dbReference>
<dbReference type="OrthoDB" id="26212at2"/>
<feature type="domain" description="Helix-turn-helix" evidence="1">
    <location>
        <begin position="85"/>
        <end position="133"/>
    </location>
</feature>
<gene>
    <name evidence="2" type="ORF">SAMN04488138_10186</name>
</gene>
<name>A0A1I3MP24_9RHOB</name>
<organism evidence="2 3">
    <name type="scientific">Celeribacter halophilus</name>
    <dbReference type="NCBI Taxonomy" id="576117"/>
    <lineage>
        <taxon>Bacteria</taxon>
        <taxon>Pseudomonadati</taxon>
        <taxon>Pseudomonadota</taxon>
        <taxon>Alphaproteobacteria</taxon>
        <taxon>Rhodobacterales</taxon>
        <taxon>Roseobacteraceae</taxon>
        <taxon>Celeribacter</taxon>
    </lineage>
</organism>
<dbReference type="InterPro" id="IPR010093">
    <property type="entry name" value="SinI_DNA-bd"/>
</dbReference>
<proteinExistence type="predicted"/>
<dbReference type="EMBL" id="FORY01000001">
    <property type="protein sequence ID" value="SFI98692.1"/>
    <property type="molecule type" value="Genomic_DNA"/>
</dbReference>
<dbReference type="GO" id="GO:0003677">
    <property type="term" value="F:DNA binding"/>
    <property type="evidence" value="ECO:0007669"/>
    <property type="project" value="InterPro"/>
</dbReference>
<evidence type="ECO:0000259" key="1">
    <source>
        <dbReference type="Pfam" id="PF12728"/>
    </source>
</evidence>
<dbReference type="NCBIfam" id="TIGR01764">
    <property type="entry name" value="excise"/>
    <property type="match status" value="1"/>
</dbReference>
<protein>
    <submittedName>
        <fullName evidence="2">DNA binding domain-containing protein, excisionase family</fullName>
    </submittedName>
</protein>
<evidence type="ECO:0000313" key="3">
    <source>
        <dbReference type="Proteomes" id="UP000183299"/>
    </source>
</evidence>
<keyword evidence="3" id="KW-1185">Reference proteome</keyword>
<dbReference type="Pfam" id="PF12728">
    <property type="entry name" value="HTH_17"/>
    <property type="match status" value="1"/>
</dbReference>